<proteinExistence type="inferred from homology"/>
<dbReference type="SUPFAM" id="SSF88688">
    <property type="entry name" value="Families 57/38 glycoside transferase middle domain"/>
    <property type="match status" value="1"/>
</dbReference>
<dbReference type="InterPro" id="IPR041147">
    <property type="entry name" value="GH38_C"/>
</dbReference>
<feature type="domain" description="Glycoside hydrolase family 38 central" evidence="5">
    <location>
        <begin position="296"/>
        <end position="370"/>
    </location>
</feature>
<keyword evidence="7" id="KW-1185">Reference proteome</keyword>
<evidence type="ECO:0000256" key="2">
    <source>
        <dbReference type="ARBA" id="ARBA00022723"/>
    </source>
</evidence>
<keyword evidence="4" id="KW-0326">Glycosidase</keyword>
<evidence type="ECO:0000313" key="7">
    <source>
        <dbReference type="Proteomes" id="UP000182818"/>
    </source>
</evidence>
<evidence type="ECO:0000256" key="4">
    <source>
        <dbReference type="ARBA" id="ARBA00023295"/>
    </source>
</evidence>
<dbReference type="Proteomes" id="UP000182818">
    <property type="component" value="Unassembled WGS sequence"/>
</dbReference>
<reference evidence="6 7" key="1">
    <citation type="submission" date="2016-10" db="EMBL/GenBank/DDBJ databases">
        <authorList>
            <person name="Varghese N."/>
            <person name="Submissions S."/>
        </authorList>
    </citation>
    <scope>NUCLEOTIDE SEQUENCE [LARGE SCALE GENOMIC DNA]</scope>
    <source>
        <strain evidence="6 7">CGMCC 1.3889</strain>
    </source>
</reference>
<comment type="caution">
    <text evidence="6">The sequence shown here is derived from an EMBL/GenBank/DDBJ whole genome shotgun (WGS) entry which is preliminary data.</text>
</comment>
<evidence type="ECO:0000313" key="6">
    <source>
        <dbReference type="EMBL" id="SER04131.1"/>
    </source>
</evidence>
<dbReference type="InterPro" id="IPR037094">
    <property type="entry name" value="Glyco_hydro_38_cen_sf"/>
</dbReference>
<dbReference type="GeneID" id="76042525"/>
<dbReference type="Gene3D" id="2.70.98.30">
    <property type="entry name" value="Golgi alpha-mannosidase II, domain 4"/>
    <property type="match status" value="1"/>
</dbReference>
<dbReference type="InterPro" id="IPR015341">
    <property type="entry name" value="Glyco_hydro_38_cen"/>
</dbReference>
<keyword evidence="2" id="KW-0479">Metal-binding</keyword>
<dbReference type="InterPro" id="IPR011682">
    <property type="entry name" value="Glyco_hydro_38_C"/>
</dbReference>
<accession>A0A1H9KY12</accession>
<dbReference type="InterPro" id="IPR011013">
    <property type="entry name" value="Gal_mutarotase_sf_dom"/>
</dbReference>
<sequence>MKRVYIVPHSHWDREWYMPFEQHHMRLIELIDNLIKIFKTDPNYKYFHLDGQTIILDDYLKVRPENKAIIQDLINQGKLQIGPFYILQDAFLTSSESNARDMLIGHRESKRWGKNMVHVGYFPDTFGNMGQTPQLLKQVGLHTAMFGRGVKPTGFSNASSPDDKFSSKFSEMNWIGPDKSSVLGILFANWYDNGKEIPVDSDKAKVFWDKKLSDTEKYAATDDLLFLNGSDHEPVQMNLSQAIKTANTLYPDVEFIHANYDMYIKQLKKDLPAKLDEVHGELTSQETNGWTTLANTASNRIYIKQWNTKVSKQLENVAEPLATIASQKTNFEYPHDQLRYAWKWLMQNHPHDSICACSVDDVADEMMTRFKKANQVGKFVADSALGKLSEQLDTNKITHESGEIPFTVFNTGTSTKTGVVNIEIPIEKVKFNPNKDDSSKISQRLKAKKTPTYIIHDSSDRTVSMKILNTRVKFNFDLPKDQFRRAFIEKVINVQMLVKEMAPISWQTFKLMSVGNREEKETQKMIHDNVLENKYLTVKIEKNGTLSITDKQTNHIYRNQLRYEDTGDLGNEYVYRAPENTEPIYSSDFPNEISVEENNDFIGKVKIKTNMKVPISMDKRLRVEQEEHVDYRLRKAQRDIKLVDFPIETELTLDKESKRLSIHTKFNNQSKDHRIRVLFSSDLQTTNHYADSIFEVVKRPNKVSNRWQNPENPQHTHSFVNVHDSNRGITVSNFGLNEYEVTEKGEKIAITLLRSIGEMGDWGYFPTPGAQCLGKQEVDFGVEFSDSSETSKLQTLHDAFAAQVPFTVLTNTWHTGSIEPNDKFLKITSNKSKITALKVQEDGNDTVVRQYNLTSHVAQNKISLMNYVPYSSNILEKASNTETEELTLQPYEIHTTVWRKKSNE</sequence>
<evidence type="ECO:0000256" key="1">
    <source>
        <dbReference type="ARBA" id="ARBA00009792"/>
    </source>
</evidence>
<dbReference type="Pfam" id="PF01074">
    <property type="entry name" value="Glyco_hydro_38N"/>
    <property type="match status" value="1"/>
</dbReference>
<dbReference type="Pfam" id="PF17677">
    <property type="entry name" value="Glyco_hydro38C2"/>
    <property type="match status" value="1"/>
</dbReference>
<dbReference type="SMART" id="SM00872">
    <property type="entry name" value="Alpha-mann_mid"/>
    <property type="match status" value="1"/>
</dbReference>
<dbReference type="Pfam" id="PF09261">
    <property type="entry name" value="Alpha-mann_mid"/>
    <property type="match status" value="1"/>
</dbReference>
<dbReference type="Gene3D" id="2.60.40.2220">
    <property type="match status" value="1"/>
</dbReference>
<dbReference type="SUPFAM" id="SSF74650">
    <property type="entry name" value="Galactose mutarotase-like"/>
    <property type="match status" value="1"/>
</dbReference>
<dbReference type="PANTHER" id="PTHR46017:SF2">
    <property type="entry name" value="MANNOSYLGLYCERATE HYDROLASE"/>
    <property type="match status" value="1"/>
</dbReference>
<organism evidence="6 7">
    <name type="scientific">Pediococcus ethanolidurans</name>
    <dbReference type="NCBI Taxonomy" id="319653"/>
    <lineage>
        <taxon>Bacteria</taxon>
        <taxon>Bacillati</taxon>
        <taxon>Bacillota</taxon>
        <taxon>Bacilli</taxon>
        <taxon>Lactobacillales</taxon>
        <taxon>Lactobacillaceae</taxon>
        <taxon>Pediococcus</taxon>
    </lineage>
</organism>
<dbReference type="InterPro" id="IPR041509">
    <property type="entry name" value="GH38_beta-1"/>
</dbReference>
<name>A0A1H9KY12_9LACO</name>
<dbReference type="Gene3D" id="1.20.1270.50">
    <property type="entry name" value="Glycoside hydrolase family 38, central domain"/>
    <property type="match status" value="1"/>
</dbReference>
<evidence type="ECO:0000259" key="5">
    <source>
        <dbReference type="SMART" id="SM00872"/>
    </source>
</evidence>
<dbReference type="RefSeq" id="WP_057804888.1">
    <property type="nucleotide sequence ID" value="NZ_BJYP01000001.1"/>
</dbReference>
<dbReference type="PANTHER" id="PTHR46017">
    <property type="entry name" value="ALPHA-MANNOSIDASE 2C1"/>
    <property type="match status" value="1"/>
</dbReference>
<dbReference type="InterPro" id="IPR011330">
    <property type="entry name" value="Glyco_hydro/deAcase_b/a-brl"/>
</dbReference>
<comment type="similarity">
    <text evidence="1">Belongs to the glycosyl hydrolase 38 family.</text>
</comment>
<keyword evidence="3" id="KW-0378">Hydrolase</keyword>
<dbReference type="EMBL" id="FOGK01000001">
    <property type="protein sequence ID" value="SER04131.1"/>
    <property type="molecule type" value="Genomic_DNA"/>
</dbReference>
<dbReference type="InterPro" id="IPR028995">
    <property type="entry name" value="Glyco_hydro_57/38_cen_sf"/>
</dbReference>
<protein>
    <submittedName>
        <fullName evidence="6">Octanoyl-[GcvH]:protein N-octanoyltransferase</fullName>
    </submittedName>
</protein>
<dbReference type="InterPro" id="IPR000602">
    <property type="entry name" value="Glyco_hydro_38_N"/>
</dbReference>
<evidence type="ECO:0000256" key="3">
    <source>
        <dbReference type="ARBA" id="ARBA00022801"/>
    </source>
</evidence>
<gene>
    <name evidence="6" type="ORF">SAMN04487973_101127</name>
</gene>
<dbReference type="Pfam" id="PF07748">
    <property type="entry name" value="Glyco_hydro_38C"/>
    <property type="match status" value="1"/>
</dbReference>
<dbReference type="SUPFAM" id="SSF88713">
    <property type="entry name" value="Glycoside hydrolase/deacetylase"/>
    <property type="match status" value="1"/>
</dbReference>
<dbReference type="InterPro" id="IPR027291">
    <property type="entry name" value="Glyco_hydro_38_N_sf"/>
</dbReference>
<dbReference type="Pfam" id="PF18438">
    <property type="entry name" value="Glyco_hydro_38"/>
    <property type="match status" value="1"/>
</dbReference>
<dbReference type="Gene3D" id="3.20.110.10">
    <property type="entry name" value="Glycoside hydrolase 38, N terminal domain"/>
    <property type="match status" value="1"/>
</dbReference>
<dbReference type="CDD" id="cd10814">
    <property type="entry name" value="GH38N_AMII_SpGH38_like"/>
    <property type="match status" value="1"/>
</dbReference>
<dbReference type="Gene3D" id="2.60.40.2210">
    <property type="match status" value="1"/>
</dbReference>